<evidence type="ECO:0000313" key="2">
    <source>
        <dbReference type="Proteomes" id="UP000217994"/>
    </source>
</evidence>
<proteinExistence type="predicted"/>
<dbReference type="EMBL" id="MTZU01000116">
    <property type="protein sequence ID" value="PCE24804.1"/>
    <property type="molecule type" value="Genomic_DNA"/>
</dbReference>
<accession>A0A2A4EWW9</accession>
<organism evidence="1 2">
    <name type="scientific">Burkholderia ubonensis subsp. mesacidophila</name>
    <dbReference type="NCBI Taxonomy" id="265293"/>
    <lineage>
        <taxon>Bacteria</taxon>
        <taxon>Pseudomonadati</taxon>
        <taxon>Pseudomonadota</taxon>
        <taxon>Betaproteobacteria</taxon>
        <taxon>Burkholderiales</taxon>
        <taxon>Burkholderiaceae</taxon>
        <taxon>Burkholderia</taxon>
        <taxon>Burkholderia cepacia complex</taxon>
    </lineage>
</organism>
<protein>
    <submittedName>
        <fullName evidence="1">Uncharacterized protein</fullName>
    </submittedName>
</protein>
<evidence type="ECO:0000313" key="1">
    <source>
        <dbReference type="EMBL" id="PCE24804.1"/>
    </source>
</evidence>
<dbReference type="AlphaFoldDB" id="A0A2A4EWW9"/>
<dbReference type="Proteomes" id="UP000217994">
    <property type="component" value="Unassembled WGS sequence"/>
</dbReference>
<sequence>MGRSFHGELPNFAAIHYAFPVSFVAMSQTRYDALPDDLRVQLDKAALSIQVLNPMRRVS</sequence>
<reference evidence="1 2" key="1">
    <citation type="submission" date="2017-01" db="EMBL/GenBank/DDBJ databases">
        <title>Whole-Genome Shotgun Sequencing of Two beta-Proteobacterial Species in Search of the Bulgecin Biosynthetic Cluster.</title>
        <authorList>
            <person name="Horsman M.E."/>
            <person name="Marous D.R."/>
            <person name="Li R."/>
            <person name="Oliver R.A."/>
            <person name="Byun B."/>
            <person name="Emrich S.J."/>
            <person name="Boggess B."/>
            <person name="Townsend C.A."/>
            <person name="Mobashery S."/>
        </authorList>
    </citation>
    <scope>NUCLEOTIDE SEQUENCE [LARGE SCALE GENOMIC DNA]</scope>
    <source>
        <strain evidence="1 2">ATCC 31433</strain>
    </source>
</reference>
<gene>
    <name evidence="1" type="ORF">BZL54_31970</name>
</gene>
<comment type="caution">
    <text evidence="1">The sequence shown here is derived from an EMBL/GenBank/DDBJ whole genome shotgun (WGS) entry which is preliminary data.</text>
</comment>
<name>A0A2A4EWW9_9BURK</name>